<keyword evidence="1" id="KW-1133">Transmembrane helix</keyword>
<dbReference type="SUPFAM" id="SSF48317">
    <property type="entry name" value="Acid phosphatase/Vanadium-dependent haloperoxidase"/>
    <property type="match status" value="1"/>
</dbReference>
<dbReference type="EMBL" id="LHUR01000005">
    <property type="protein sequence ID" value="KOA21396.1"/>
    <property type="molecule type" value="Genomic_DNA"/>
</dbReference>
<feature type="transmembrane region" description="Helical" evidence="1">
    <location>
        <begin position="202"/>
        <end position="220"/>
    </location>
</feature>
<name>A0A0L6ZEJ3_9CLOT</name>
<accession>A0A0L6ZEJ3</accession>
<sequence>MYLMKTKPDKVNNPVYYIYLVLIMSIGWIGLFIVKLRDSFVEGGGEVDRAVISYVSGIRNEYLNKIFVIISRSGDTVVAIILTLLIVIFLFKVQKKREAKFYAINIFVIAALSQGLKYLSKRPRPVGQWLVDISGYTNVGGYSFPSGHSTISMAGALVVIYFILDNFRNRILAHILSIIIFVYAALVGISRVYVGVHYFSDVIGAWAIASLWVLIILIVFRRESKRKDYSYLR</sequence>
<dbReference type="SMART" id="SM00014">
    <property type="entry name" value="acidPPc"/>
    <property type="match status" value="1"/>
</dbReference>
<dbReference type="PANTHER" id="PTHR14969">
    <property type="entry name" value="SPHINGOSINE-1-PHOSPHATE PHOSPHOHYDROLASE"/>
    <property type="match status" value="1"/>
</dbReference>
<keyword evidence="1" id="KW-0812">Transmembrane</keyword>
<evidence type="ECO:0000313" key="3">
    <source>
        <dbReference type="EMBL" id="KOA21396.1"/>
    </source>
</evidence>
<keyword evidence="4" id="KW-1185">Reference proteome</keyword>
<dbReference type="InterPro" id="IPR000326">
    <property type="entry name" value="PAP2/HPO"/>
</dbReference>
<dbReference type="AlphaFoldDB" id="A0A0L6ZEJ3"/>
<dbReference type="Proteomes" id="UP000037043">
    <property type="component" value="Unassembled WGS sequence"/>
</dbReference>
<feature type="transmembrane region" description="Helical" evidence="1">
    <location>
        <begin position="66"/>
        <end position="90"/>
    </location>
</feature>
<feature type="domain" description="Phosphatidic acid phosphatase type 2/haloperoxidase" evidence="2">
    <location>
        <begin position="99"/>
        <end position="217"/>
    </location>
</feature>
<dbReference type="Gene3D" id="1.20.144.10">
    <property type="entry name" value="Phosphatidic acid phosphatase type 2/haloperoxidase"/>
    <property type="match status" value="2"/>
</dbReference>
<dbReference type="Pfam" id="PF01569">
    <property type="entry name" value="PAP2"/>
    <property type="match status" value="1"/>
</dbReference>
<dbReference type="PATRIC" id="fig|1121318.3.peg.66"/>
<dbReference type="RefSeq" id="WP_052219680.1">
    <property type="nucleotide sequence ID" value="NZ_LHUR01000005.1"/>
</dbReference>
<gene>
    <name evidence="3" type="ORF">CLHOM_00670</name>
</gene>
<dbReference type="InterPro" id="IPR036938">
    <property type="entry name" value="PAP2/HPO_sf"/>
</dbReference>
<dbReference type="CDD" id="cd03392">
    <property type="entry name" value="PAP2_like_2"/>
    <property type="match status" value="1"/>
</dbReference>
<evidence type="ECO:0000259" key="2">
    <source>
        <dbReference type="SMART" id="SM00014"/>
    </source>
</evidence>
<protein>
    <submittedName>
        <fullName evidence="3">Phosphatidylglycerophosphatase B</fullName>
    </submittedName>
</protein>
<feature type="transmembrane region" description="Helical" evidence="1">
    <location>
        <begin position="16"/>
        <end position="34"/>
    </location>
</feature>
<feature type="transmembrane region" description="Helical" evidence="1">
    <location>
        <begin position="171"/>
        <end position="190"/>
    </location>
</feature>
<evidence type="ECO:0000256" key="1">
    <source>
        <dbReference type="SAM" id="Phobius"/>
    </source>
</evidence>
<dbReference type="STRING" id="36844.SAMN04488501_105159"/>
<proteinExistence type="predicted"/>
<feature type="transmembrane region" description="Helical" evidence="1">
    <location>
        <begin position="139"/>
        <end position="164"/>
    </location>
</feature>
<keyword evidence="1" id="KW-0472">Membrane</keyword>
<comment type="caution">
    <text evidence="3">The sequence shown here is derived from an EMBL/GenBank/DDBJ whole genome shotgun (WGS) entry which is preliminary data.</text>
</comment>
<evidence type="ECO:0000313" key="4">
    <source>
        <dbReference type="Proteomes" id="UP000037043"/>
    </source>
</evidence>
<dbReference type="PANTHER" id="PTHR14969:SF13">
    <property type="entry name" value="AT30094P"/>
    <property type="match status" value="1"/>
</dbReference>
<reference evidence="4" key="1">
    <citation type="submission" date="2015-08" db="EMBL/GenBank/DDBJ databases">
        <title>Genome sequence of the strict anaerobe Clostridium homopropionicum LuHBu1 (DSM 5847T).</title>
        <authorList>
            <person name="Poehlein A."/>
            <person name="Beck M."/>
            <person name="Schiel-Bengelsdorf B."/>
            <person name="Bengelsdorf F.R."/>
            <person name="Daniel R."/>
            <person name="Duerre P."/>
        </authorList>
    </citation>
    <scope>NUCLEOTIDE SEQUENCE [LARGE SCALE GENOMIC DNA]</scope>
    <source>
        <strain evidence="4">DSM 5847</strain>
    </source>
</reference>
<organism evidence="3 4">
    <name type="scientific">Clostridium homopropionicum DSM 5847</name>
    <dbReference type="NCBI Taxonomy" id="1121318"/>
    <lineage>
        <taxon>Bacteria</taxon>
        <taxon>Bacillati</taxon>
        <taxon>Bacillota</taxon>
        <taxon>Clostridia</taxon>
        <taxon>Eubacteriales</taxon>
        <taxon>Clostridiaceae</taxon>
        <taxon>Clostridium</taxon>
    </lineage>
</organism>